<dbReference type="PIRSF" id="PIRSF004117">
    <property type="entry name" value="Phage_coat_B"/>
    <property type="match status" value="1"/>
</dbReference>
<organism evidence="3 4">
    <name type="scientific">Marinospirillum alkalitolerans</name>
    <dbReference type="NCBI Taxonomy" id="3123374"/>
    <lineage>
        <taxon>Bacteria</taxon>
        <taxon>Pseudomonadati</taxon>
        <taxon>Pseudomonadota</taxon>
        <taxon>Gammaproteobacteria</taxon>
        <taxon>Oceanospirillales</taxon>
        <taxon>Oceanospirillaceae</taxon>
        <taxon>Marinospirillum</taxon>
    </lineage>
</organism>
<comment type="caution">
    <text evidence="3">The sequence shown here is derived from an EMBL/GenBank/DDBJ whole genome shotgun (WGS) entry which is preliminary data.</text>
</comment>
<dbReference type="InterPro" id="IPR023390">
    <property type="entry name" value="Phage_M13_G8P_capsid_dom_sf"/>
</dbReference>
<keyword evidence="3" id="KW-0167">Capsid protein</keyword>
<evidence type="ECO:0000313" key="3">
    <source>
        <dbReference type="EMBL" id="MFK7160852.1"/>
    </source>
</evidence>
<protein>
    <submittedName>
        <fullName evidence="3">Major coat protein</fullName>
    </submittedName>
</protein>
<feature type="transmembrane region" description="Helical" evidence="1">
    <location>
        <begin position="52"/>
        <end position="77"/>
    </location>
</feature>
<evidence type="ECO:0000256" key="2">
    <source>
        <dbReference type="SAM" id="SignalP"/>
    </source>
</evidence>
<proteinExistence type="predicted"/>
<dbReference type="InterPro" id="IPR008020">
    <property type="entry name" value="G8P"/>
</dbReference>
<reference evidence="3 4" key="1">
    <citation type="submission" date="2024-02" db="EMBL/GenBank/DDBJ databases">
        <title>Marinospirillum sp. MEB 164 isolated from Lonar lake sediment.</title>
        <authorList>
            <person name="Joshi A."/>
            <person name="Thite S."/>
        </authorList>
    </citation>
    <scope>NUCLEOTIDE SEQUENCE [LARGE SCALE GENOMIC DNA]</scope>
    <source>
        <strain evidence="3 4">MEB164</strain>
    </source>
</reference>
<evidence type="ECO:0000256" key="1">
    <source>
        <dbReference type="SAM" id="Phobius"/>
    </source>
</evidence>
<feature type="signal peptide" evidence="2">
    <location>
        <begin position="1"/>
        <end position="36"/>
    </location>
</feature>
<dbReference type="Gene3D" id="1.20.5.80">
    <property type="match status" value="1"/>
</dbReference>
<keyword evidence="1" id="KW-0812">Transmembrane</keyword>
<dbReference type="RefSeq" id="WP_405338972.1">
    <property type="nucleotide sequence ID" value="NZ_JBANFI010000004.1"/>
</dbReference>
<dbReference type="EMBL" id="JBANFI010000004">
    <property type="protein sequence ID" value="MFK7160852.1"/>
    <property type="molecule type" value="Genomic_DNA"/>
</dbReference>
<keyword evidence="2" id="KW-0732">Signal</keyword>
<name>A0ABW8PX17_9GAMM</name>
<gene>
    <name evidence="3" type="ORF">V6U78_07370</name>
</gene>
<accession>A0ABW8PX17</accession>
<keyword evidence="1" id="KW-1133">Transmembrane helix</keyword>
<keyword evidence="4" id="KW-1185">Reference proteome</keyword>
<dbReference type="Proteomes" id="UP001621714">
    <property type="component" value="Unassembled WGS sequence"/>
</dbReference>
<keyword evidence="1" id="KW-0472">Membrane</keyword>
<evidence type="ECO:0000313" key="4">
    <source>
        <dbReference type="Proteomes" id="UP001621714"/>
    </source>
</evidence>
<feature type="chain" id="PRO_5045499303" evidence="2">
    <location>
        <begin position="37"/>
        <end position="85"/>
    </location>
</feature>
<keyword evidence="3" id="KW-0946">Virion</keyword>
<dbReference type="SUPFAM" id="SSF57987">
    <property type="entry name" value="Inovirus (filamentous phage) major coat protein"/>
    <property type="match status" value="1"/>
</dbReference>
<dbReference type="Pfam" id="PF19199">
    <property type="entry name" value="Phage_coatGP8"/>
    <property type="match status" value="1"/>
</dbReference>
<sequence>MKQKLQNLRVMAARHSKKLAATAVAGTAVVSGQAMADLPAGATAAFSEVAGMGTALAAAAWPVVTVIMAGLIGISLFKKFISRAS</sequence>